<dbReference type="EMBL" id="JACJIQ010000003">
    <property type="protein sequence ID" value="MBA9076479.1"/>
    <property type="molecule type" value="Genomic_DNA"/>
</dbReference>
<evidence type="ECO:0000256" key="7">
    <source>
        <dbReference type="ARBA" id="ARBA00023002"/>
    </source>
</evidence>
<evidence type="ECO:0000256" key="1">
    <source>
        <dbReference type="ARBA" id="ARBA00003330"/>
    </source>
</evidence>
<dbReference type="EC" id="1.11.1.24" evidence="3"/>
<evidence type="ECO:0000259" key="17">
    <source>
        <dbReference type="PROSITE" id="PS51352"/>
    </source>
</evidence>
<keyword evidence="4 18" id="KW-0575">Peroxidase</keyword>
<dbReference type="FunFam" id="3.40.30.10:FF:000122">
    <property type="entry name" value="Peroxiredoxin Q chloroplastic"/>
    <property type="match status" value="1"/>
</dbReference>
<evidence type="ECO:0000256" key="5">
    <source>
        <dbReference type="ARBA" id="ARBA00022862"/>
    </source>
</evidence>
<dbReference type="InterPro" id="IPR000866">
    <property type="entry name" value="AhpC/TSA"/>
</dbReference>
<evidence type="ECO:0000256" key="14">
    <source>
        <dbReference type="ARBA" id="ARBA00049091"/>
    </source>
</evidence>
<organism evidence="18 19">
    <name type="scientific">Rufibacter quisquiliarum</name>
    <dbReference type="NCBI Taxonomy" id="1549639"/>
    <lineage>
        <taxon>Bacteria</taxon>
        <taxon>Pseudomonadati</taxon>
        <taxon>Bacteroidota</taxon>
        <taxon>Cytophagia</taxon>
        <taxon>Cytophagales</taxon>
        <taxon>Hymenobacteraceae</taxon>
        <taxon>Rufibacter</taxon>
    </lineage>
</organism>
<dbReference type="InterPro" id="IPR024706">
    <property type="entry name" value="Peroxiredoxin_AhpC-typ"/>
</dbReference>
<evidence type="ECO:0000256" key="6">
    <source>
        <dbReference type="ARBA" id="ARBA00022946"/>
    </source>
</evidence>
<sequence>MLKEGEKAPDFELPDMTGKKVRLYEILKEKKVVLYFYPKDDTRGCTKEACTFRDMYEDFTGQGAEVVGISSDSADSHTRFASKHSLPFVLLADTDKHVRKLYKVPSTFGLIPGRVTYVIDQQGTVQYAFNSMIKPLEHVQNALAALKRI</sequence>
<proteinExistence type="inferred from homology"/>
<evidence type="ECO:0000313" key="18">
    <source>
        <dbReference type="EMBL" id="MBA9076479.1"/>
    </source>
</evidence>
<dbReference type="GO" id="GO:0045454">
    <property type="term" value="P:cell redox homeostasis"/>
    <property type="evidence" value="ECO:0007669"/>
    <property type="project" value="TreeGrafter"/>
</dbReference>
<evidence type="ECO:0000313" key="19">
    <source>
        <dbReference type="Proteomes" id="UP000563094"/>
    </source>
</evidence>
<dbReference type="PIRSF" id="PIRSF000239">
    <property type="entry name" value="AHPC"/>
    <property type="match status" value="1"/>
</dbReference>
<keyword evidence="8" id="KW-0793">Thylakoid</keyword>
<dbReference type="GO" id="GO:0008379">
    <property type="term" value="F:thioredoxin peroxidase activity"/>
    <property type="evidence" value="ECO:0007669"/>
    <property type="project" value="TreeGrafter"/>
</dbReference>
<reference evidence="18 19" key="1">
    <citation type="submission" date="2020-08" db="EMBL/GenBank/DDBJ databases">
        <title>Genomic Encyclopedia of Type Strains, Phase IV (KMG-IV): sequencing the most valuable type-strain genomes for metagenomic binning, comparative biology and taxonomic classification.</title>
        <authorList>
            <person name="Goeker M."/>
        </authorList>
    </citation>
    <scope>NUCLEOTIDE SEQUENCE [LARGE SCALE GENOMIC DNA]</scope>
    <source>
        <strain evidence="18 19">DSM 29854</strain>
    </source>
</reference>
<keyword evidence="19" id="KW-1185">Reference proteome</keyword>
<dbReference type="AlphaFoldDB" id="A0A839GID1"/>
<evidence type="ECO:0000256" key="11">
    <source>
        <dbReference type="ARBA" id="ARBA00032824"/>
    </source>
</evidence>
<dbReference type="RefSeq" id="WP_182512308.1">
    <property type="nucleotide sequence ID" value="NZ_JACJIQ010000003.1"/>
</dbReference>
<dbReference type="PROSITE" id="PS51352">
    <property type="entry name" value="THIOREDOXIN_2"/>
    <property type="match status" value="1"/>
</dbReference>
<keyword evidence="10" id="KW-0676">Redox-active center</keyword>
<comment type="catalytic activity">
    <reaction evidence="14">
        <text>a hydroperoxide + [thioredoxin]-dithiol = an alcohol + [thioredoxin]-disulfide + H2O</text>
        <dbReference type="Rhea" id="RHEA:62620"/>
        <dbReference type="Rhea" id="RHEA-COMP:10698"/>
        <dbReference type="Rhea" id="RHEA-COMP:10700"/>
        <dbReference type="ChEBI" id="CHEBI:15377"/>
        <dbReference type="ChEBI" id="CHEBI:29950"/>
        <dbReference type="ChEBI" id="CHEBI:30879"/>
        <dbReference type="ChEBI" id="CHEBI:35924"/>
        <dbReference type="ChEBI" id="CHEBI:50058"/>
        <dbReference type="EC" id="1.11.1.24"/>
    </reaction>
</comment>
<evidence type="ECO:0000256" key="3">
    <source>
        <dbReference type="ARBA" id="ARBA00013017"/>
    </source>
</evidence>
<feature type="domain" description="Thioredoxin" evidence="17">
    <location>
        <begin position="2"/>
        <end position="148"/>
    </location>
</feature>
<evidence type="ECO:0000256" key="15">
    <source>
        <dbReference type="ARBA" id="ARBA00060385"/>
    </source>
</evidence>
<evidence type="ECO:0000256" key="12">
    <source>
        <dbReference type="ARBA" id="ARBA00038489"/>
    </source>
</evidence>
<name>A0A839GID1_9BACT</name>
<comment type="function">
    <text evidence="1">Thiol-specific peroxidase that catalyzes the reduction of hydrogen peroxide and organic hydroperoxides to water and alcohols, respectively. Plays a role in cell protection against oxidative stress by detoxifying peroxides and as sensor of hydrogen peroxide-mediated signaling events.</text>
</comment>
<dbReference type="GO" id="GO:0034599">
    <property type="term" value="P:cellular response to oxidative stress"/>
    <property type="evidence" value="ECO:0007669"/>
    <property type="project" value="TreeGrafter"/>
</dbReference>
<protein>
    <recommendedName>
        <fullName evidence="3">thioredoxin-dependent peroxiredoxin</fullName>
        <ecNumber evidence="3">1.11.1.24</ecNumber>
    </recommendedName>
    <alternativeName>
        <fullName evidence="11">Thioredoxin peroxidase</fullName>
    </alternativeName>
    <alternativeName>
        <fullName evidence="13">Thioredoxin-dependent peroxiredoxin Bcp</fullName>
    </alternativeName>
</protein>
<evidence type="ECO:0000256" key="13">
    <source>
        <dbReference type="ARBA" id="ARBA00042639"/>
    </source>
</evidence>
<keyword evidence="7 18" id="KW-0560">Oxidoreductase</keyword>
<keyword evidence="5" id="KW-0049">Antioxidant</keyword>
<evidence type="ECO:0000256" key="9">
    <source>
        <dbReference type="ARBA" id="ARBA00023157"/>
    </source>
</evidence>
<dbReference type="InterPro" id="IPR036249">
    <property type="entry name" value="Thioredoxin-like_sf"/>
</dbReference>
<dbReference type="InterPro" id="IPR013766">
    <property type="entry name" value="Thioredoxin_domain"/>
</dbReference>
<dbReference type="CDD" id="cd03017">
    <property type="entry name" value="PRX_BCP"/>
    <property type="match status" value="1"/>
</dbReference>
<feature type="active site" description="Cysteine sulfenic acid (-SOH) intermediate; for peroxidase activity" evidence="16">
    <location>
        <position position="45"/>
    </location>
</feature>
<dbReference type="PANTHER" id="PTHR42801:SF4">
    <property type="entry name" value="AHPC_TSA FAMILY PROTEIN"/>
    <property type="match status" value="1"/>
</dbReference>
<comment type="similarity">
    <text evidence="12">Belongs to the peroxiredoxin family. BCP/PrxQ subfamily.</text>
</comment>
<dbReference type="Pfam" id="PF00578">
    <property type="entry name" value="AhpC-TSA"/>
    <property type="match status" value="1"/>
</dbReference>
<evidence type="ECO:0000256" key="4">
    <source>
        <dbReference type="ARBA" id="ARBA00022559"/>
    </source>
</evidence>
<keyword evidence="6" id="KW-0809">Transit peptide</keyword>
<dbReference type="InterPro" id="IPR050924">
    <property type="entry name" value="Peroxiredoxin_BCP/PrxQ"/>
</dbReference>
<comment type="subcellular location">
    <subcellularLocation>
        <location evidence="15">Thylakoid</location>
    </subcellularLocation>
</comment>
<comment type="subunit">
    <text evidence="2">Monomer.</text>
</comment>
<evidence type="ECO:0000256" key="10">
    <source>
        <dbReference type="ARBA" id="ARBA00023284"/>
    </source>
</evidence>
<accession>A0A839GID1</accession>
<dbReference type="GO" id="GO:0009579">
    <property type="term" value="C:thylakoid"/>
    <property type="evidence" value="ECO:0007669"/>
    <property type="project" value="UniProtKB-SubCell"/>
</dbReference>
<evidence type="ECO:0000256" key="16">
    <source>
        <dbReference type="PIRSR" id="PIRSR000239-1"/>
    </source>
</evidence>
<keyword evidence="9" id="KW-1015">Disulfide bond</keyword>
<evidence type="ECO:0000256" key="8">
    <source>
        <dbReference type="ARBA" id="ARBA00023078"/>
    </source>
</evidence>
<dbReference type="PANTHER" id="PTHR42801">
    <property type="entry name" value="THIOREDOXIN-DEPENDENT PEROXIDE REDUCTASE"/>
    <property type="match status" value="1"/>
</dbReference>
<comment type="caution">
    <text evidence="18">The sequence shown here is derived from an EMBL/GenBank/DDBJ whole genome shotgun (WGS) entry which is preliminary data.</text>
</comment>
<dbReference type="GO" id="GO:0005737">
    <property type="term" value="C:cytoplasm"/>
    <property type="evidence" value="ECO:0007669"/>
    <property type="project" value="TreeGrafter"/>
</dbReference>
<dbReference type="Proteomes" id="UP000563094">
    <property type="component" value="Unassembled WGS sequence"/>
</dbReference>
<evidence type="ECO:0000256" key="2">
    <source>
        <dbReference type="ARBA" id="ARBA00011245"/>
    </source>
</evidence>
<dbReference type="SUPFAM" id="SSF52833">
    <property type="entry name" value="Thioredoxin-like"/>
    <property type="match status" value="1"/>
</dbReference>
<dbReference type="Gene3D" id="3.40.30.10">
    <property type="entry name" value="Glutaredoxin"/>
    <property type="match status" value="1"/>
</dbReference>
<gene>
    <name evidence="18" type="ORF">FHS90_001183</name>
</gene>